<proteinExistence type="predicted"/>
<reference evidence="3 4" key="1">
    <citation type="submission" date="2025-04" db="UniProtKB">
        <authorList>
            <consortium name="RefSeq"/>
        </authorList>
    </citation>
    <scope>IDENTIFICATION</scope>
    <source>
        <tissue evidence="3 4">Brain</tissue>
    </source>
</reference>
<dbReference type="RefSeq" id="XP_050924979.1">
    <property type="nucleotide sequence ID" value="XM_051069022.1"/>
</dbReference>
<dbReference type="RefSeq" id="XP_050924978.1">
    <property type="nucleotide sequence ID" value="XM_051069021.1"/>
</dbReference>
<protein>
    <submittedName>
        <fullName evidence="3 4">Uncharacterized protein LOC108875510</fullName>
    </submittedName>
</protein>
<dbReference type="Proteomes" id="UP000694890">
    <property type="component" value="Unplaced"/>
</dbReference>
<dbReference type="RefSeq" id="XP_050924977.1">
    <property type="nucleotide sequence ID" value="XM_051069020.1"/>
</dbReference>
<gene>
    <name evidence="3 4 5 6" type="primary">LOC108875510</name>
</gene>
<name>A0AAJ8B240_LATCA</name>
<evidence type="ECO:0000313" key="6">
    <source>
        <dbReference type="RefSeq" id="XP_050924980.1"/>
    </source>
</evidence>
<evidence type="ECO:0000313" key="5">
    <source>
        <dbReference type="RefSeq" id="XP_050924979.1"/>
    </source>
</evidence>
<dbReference type="KEGG" id="lcf:108875510"/>
<feature type="region of interest" description="Disordered" evidence="1">
    <location>
        <begin position="29"/>
        <end position="88"/>
    </location>
</feature>
<evidence type="ECO:0000256" key="1">
    <source>
        <dbReference type="SAM" id="MobiDB-lite"/>
    </source>
</evidence>
<evidence type="ECO:0000313" key="4">
    <source>
        <dbReference type="RefSeq" id="XP_050924978.1"/>
    </source>
</evidence>
<dbReference type="RefSeq" id="XP_050924980.1">
    <property type="nucleotide sequence ID" value="XM_051069023.1"/>
</dbReference>
<accession>A0AAJ8B240</accession>
<organism evidence="2 3">
    <name type="scientific">Lates calcarifer</name>
    <name type="common">Barramundi</name>
    <name type="synonym">Holocentrus calcarifer</name>
    <dbReference type="NCBI Taxonomy" id="8187"/>
    <lineage>
        <taxon>Eukaryota</taxon>
        <taxon>Metazoa</taxon>
        <taxon>Chordata</taxon>
        <taxon>Craniata</taxon>
        <taxon>Vertebrata</taxon>
        <taxon>Euteleostomi</taxon>
        <taxon>Actinopterygii</taxon>
        <taxon>Neopterygii</taxon>
        <taxon>Teleostei</taxon>
        <taxon>Neoteleostei</taxon>
        <taxon>Acanthomorphata</taxon>
        <taxon>Carangaria</taxon>
        <taxon>Carangaria incertae sedis</taxon>
        <taxon>Centropomidae</taxon>
        <taxon>Lates</taxon>
    </lineage>
</organism>
<evidence type="ECO:0000313" key="2">
    <source>
        <dbReference type="Proteomes" id="UP000694890"/>
    </source>
</evidence>
<feature type="compositionally biased region" description="Polar residues" evidence="1">
    <location>
        <begin position="46"/>
        <end position="87"/>
    </location>
</feature>
<sequence>MPWIVAAGIPRTQFSKIYLLAALKLDPDLDVSPQIHPPNPPPYDSATPSERGQADPSTMPQQKPSSETAQPGMSAPPQNSTSKSSSPIAHRLCHHAQDAVFNMPMVEVSGPEGATLVFRAGTSADITATSQHLPNPTASGKAFVEQFSTFCQEFKPTTNELKRLLITKMKPTDWQRIACKFPAVDIRRRHINWEDQSNAQYRDAVHNLCETFTQAFPGKADLEKVTVCRQKDDENPDEYLTRLTEVFNTHSGLQPPDELRNTPDVWEIHLCNCFFLTLSQLLKIPAFFGMMHSCPNFADMPYTPMTNCSLRKRRKKRQHRESYRWLQ</sequence>
<dbReference type="GeneID" id="108875510"/>
<dbReference type="AlphaFoldDB" id="A0AAJ8B240"/>
<evidence type="ECO:0000313" key="3">
    <source>
        <dbReference type="RefSeq" id="XP_050924977.1"/>
    </source>
</evidence>